<evidence type="ECO:0000256" key="1">
    <source>
        <dbReference type="SAM" id="Phobius"/>
    </source>
</evidence>
<dbReference type="EMBL" id="SOAZ01000011">
    <property type="protein sequence ID" value="TDT58451.1"/>
    <property type="molecule type" value="Genomic_DNA"/>
</dbReference>
<keyword evidence="1" id="KW-0472">Membrane</keyword>
<name>A0A4R7KP25_9CLOT</name>
<dbReference type="Pfam" id="PF03956">
    <property type="entry name" value="Lys_export"/>
    <property type="match status" value="1"/>
</dbReference>
<sequence>MWTIIVSLIIGMLLGLKKAVPDRVIKYNSRFQQAGIILLLFSMGASIGANKEMLLDLKTMGIKALTFAMFTTLFSILLVYIISRRFMEEDSRK</sequence>
<feature type="transmembrane region" description="Helical" evidence="1">
    <location>
        <begin position="31"/>
        <end position="49"/>
    </location>
</feature>
<accession>A0A4R7KP25</accession>
<dbReference type="Proteomes" id="UP000295325">
    <property type="component" value="Unassembled WGS sequence"/>
</dbReference>
<proteinExistence type="predicted"/>
<feature type="transmembrane region" description="Helical" evidence="1">
    <location>
        <begin position="61"/>
        <end position="83"/>
    </location>
</feature>
<dbReference type="Gene3D" id="1.20.1530.20">
    <property type="match status" value="1"/>
</dbReference>
<dbReference type="InterPro" id="IPR038770">
    <property type="entry name" value="Na+/solute_symporter_sf"/>
</dbReference>
<dbReference type="AlphaFoldDB" id="A0A4R7KP25"/>
<gene>
    <name evidence="2" type="ORF">EDD71_11199</name>
</gene>
<dbReference type="InterPro" id="IPR005642">
    <property type="entry name" value="LysO"/>
</dbReference>
<evidence type="ECO:0000313" key="3">
    <source>
        <dbReference type="Proteomes" id="UP000295325"/>
    </source>
</evidence>
<keyword evidence="3" id="KW-1185">Reference proteome</keyword>
<dbReference type="GO" id="GO:0015661">
    <property type="term" value="F:L-lysine efflux transmembrane transporter activity"/>
    <property type="evidence" value="ECO:0007669"/>
    <property type="project" value="InterPro"/>
</dbReference>
<evidence type="ECO:0000313" key="2">
    <source>
        <dbReference type="EMBL" id="TDT58451.1"/>
    </source>
</evidence>
<comment type="caution">
    <text evidence="2">The sequence shown here is derived from an EMBL/GenBank/DDBJ whole genome shotgun (WGS) entry which is preliminary data.</text>
</comment>
<dbReference type="RefSeq" id="WP_133628249.1">
    <property type="nucleotide sequence ID" value="NZ_SOAZ01000011.1"/>
</dbReference>
<keyword evidence="1" id="KW-1133">Transmembrane helix</keyword>
<dbReference type="OrthoDB" id="1958093at2"/>
<protein>
    <submittedName>
        <fullName evidence="2">Lysine exporter LysO-like protein</fullName>
    </submittedName>
</protein>
<keyword evidence="1" id="KW-0812">Transmembrane</keyword>
<reference evidence="2 3" key="1">
    <citation type="submission" date="2019-03" db="EMBL/GenBank/DDBJ databases">
        <title>Genomic Encyclopedia of Type Strains, Phase IV (KMG-IV): sequencing the most valuable type-strain genomes for metagenomic binning, comparative biology and taxonomic classification.</title>
        <authorList>
            <person name="Goeker M."/>
        </authorList>
    </citation>
    <scope>NUCLEOTIDE SEQUENCE [LARGE SCALE GENOMIC DNA]</scope>
    <source>
        <strain evidence="2 3">DSM 24455</strain>
    </source>
</reference>
<organism evidence="2 3">
    <name type="scientific">Fonticella tunisiensis</name>
    <dbReference type="NCBI Taxonomy" id="1096341"/>
    <lineage>
        <taxon>Bacteria</taxon>
        <taxon>Bacillati</taxon>
        <taxon>Bacillota</taxon>
        <taxon>Clostridia</taxon>
        <taxon>Eubacteriales</taxon>
        <taxon>Clostridiaceae</taxon>
        <taxon>Fonticella</taxon>
    </lineage>
</organism>